<organism evidence="1 2">
    <name type="scientific">Danio rerio</name>
    <name type="common">Zebrafish</name>
    <name type="synonym">Brachydanio rerio</name>
    <dbReference type="NCBI Taxonomy" id="7955"/>
    <lineage>
        <taxon>Eukaryota</taxon>
        <taxon>Metazoa</taxon>
        <taxon>Chordata</taxon>
        <taxon>Craniata</taxon>
        <taxon>Vertebrata</taxon>
        <taxon>Euteleostomi</taxon>
        <taxon>Actinopterygii</taxon>
        <taxon>Neopterygii</taxon>
        <taxon>Teleostei</taxon>
        <taxon>Ostariophysi</taxon>
        <taxon>Cypriniformes</taxon>
        <taxon>Danionidae</taxon>
        <taxon>Danioninae</taxon>
        <taxon>Danio</taxon>
    </lineage>
</organism>
<keyword evidence="1" id="KW-1185">Reference proteome</keyword>
<proteinExistence type="predicted"/>
<sequence>MAESSHRCYCSVPGCSNSKQRHPYLSFHDFPKDEEQRKSWVKFIRRDEGPLFQIKRGSTFVCSMHFKADDIYTTKSGRRKINPGAAPRLFSWNDWSTDRVTRESPFQRASTRLGVDVRVDRTAPAVAVPILPQADHDYACQPSPGHLDAAAQRIRELEAKVRQLEVQLCDLSASKLHINRYCATDEDFRFYTRFPSEKVFWIFWESVAPSASKLVYWSKAQRNSGAVDVEKGGSTRKLALVDELFLYCCRVAAGLKEKVIADIFGISTATVSRVIITWANYLYLVLGSLPIWMSREQVTQLMPAKFAEYCPNLRVIVDCTEIRCESPSSLTLQSETFSVYKNHTTFKALIGIAPCGVITFVSKLFTGSISDQEITKQCGILQLLEPGDACMADKGFVIDQMLSDVGASLIIPPFKRGACFSKENTEKTQSIARLRILVERAIRRIKEYHIWDTTVPLTLSGSVNQLWTTCCLMSNFQYPLDTKDHICV</sequence>
<evidence type="ECO:0000313" key="2">
    <source>
        <dbReference type="RefSeq" id="XP_073766430.1"/>
    </source>
</evidence>
<evidence type="ECO:0000313" key="1">
    <source>
        <dbReference type="Proteomes" id="UP000000437"/>
    </source>
</evidence>
<dbReference type="Proteomes" id="UP000000437">
    <property type="component" value="Chromosome 8"/>
</dbReference>
<protein>
    <submittedName>
        <fullName evidence="2">Uncharacterized protein</fullName>
    </submittedName>
</protein>
<dbReference type="RefSeq" id="XP_073766430.1">
    <property type="nucleotide sequence ID" value="XM_073910329.1"/>
</dbReference>
<accession>A0AC58G9L0</accession>
<name>A0AC58G9L0_DANRE</name>
<reference evidence="2" key="1">
    <citation type="submission" date="2025-08" db="UniProtKB">
        <authorList>
            <consortium name="RefSeq"/>
        </authorList>
    </citation>
    <scope>IDENTIFICATION</scope>
    <source>
        <strain evidence="2">Tuebingen</strain>
        <tissue evidence="2">Fibroblasts and whole tissue</tissue>
    </source>
</reference>
<gene>
    <name evidence="2" type="primary">LOC141375624</name>
</gene>